<gene>
    <name evidence="9" type="ORF">BDV98DRAFT_586713</name>
</gene>
<dbReference type="EMBL" id="ML178870">
    <property type="protein sequence ID" value="TFK95972.1"/>
    <property type="molecule type" value="Genomic_DNA"/>
</dbReference>
<evidence type="ECO:0008006" key="11">
    <source>
        <dbReference type="Google" id="ProtNLM"/>
    </source>
</evidence>
<dbReference type="OrthoDB" id="1055148at2759"/>
<evidence type="ECO:0000256" key="5">
    <source>
        <dbReference type="ARBA" id="ARBA00023002"/>
    </source>
</evidence>
<keyword evidence="6" id="KW-0408">Iron</keyword>
<dbReference type="InterPro" id="IPR036396">
    <property type="entry name" value="Cyt_P450_sf"/>
</dbReference>
<sequence>MATGAHLMPVSTSTSKPVISGIDLLRRKPVPVSPALLYIARSSTFTPHNRACCYTLPITTVPLRPTVYRYDELIATYGEIFHLSALGQHIIVLNTEEAAHELFTRRSAIYSDRPPLAMVDLMNWDINLGDEPADGQSFLPGKIHNYLLRLLADPKNFSGRVERLLGSIVMKVVYNHDMSDDGEDAQFAATIKATRDLGAVILPPTWLVHSLPDFLPFWERVGLRRWRWGAVIMWGDGKADVRESGDDDAEDVCTENAEKKGPSTSQLPRSVRAVHTTFHRAALVVPVGSPLVRSSEFRDGSSFSSKASTQPSCAFAKSTEGPRPLVRLTRR</sequence>
<keyword evidence="7" id="KW-0503">Monooxygenase</keyword>
<dbReference type="GO" id="GO:0020037">
    <property type="term" value="F:heme binding"/>
    <property type="evidence" value="ECO:0007669"/>
    <property type="project" value="InterPro"/>
</dbReference>
<reference evidence="9 10" key="1">
    <citation type="journal article" date="2019" name="Nat. Ecol. Evol.">
        <title>Megaphylogeny resolves global patterns of mushroom evolution.</title>
        <authorList>
            <person name="Varga T."/>
            <person name="Krizsan K."/>
            <person name="Foldi C."/>
            <person name="Dima B."/>
            <person name="Sanchez-Garcia M."/>
            <person name="Sanchez-Ramirez S."/>
            <person name="Szollosi G.J."/>
            <person name="Szarkandi J.G."/>
            <person name="Papp V."/>
            <person name="Albert L."/>
            <person name="Andreopoulos W."/>
            <person name="Angelini C."/>
            <person name="Antonin V."/>
            <person name="Barry K.W."/>
            <person name="Bougher N.L."/>
            <person name="Buchanan P."/>
            <person name="Buyck B."/>
            <person name="Bense V."/>
            <person name="Catcheside P."/>
            <person name="Chovatia M."/>
            <person name="Cooper J."/>
            <person name="Damon W."/>
            <person name="Desjardin D."/>
            <person name="Finy P."/>
            <person name="Geml J."/>
            <person name="Haridas S."/>
            <person name="Hughes K."/>
            <person name="Justo A."/>
            <person name="Karasinski D."/>
            <person name="Kautmanova I."/>
            <person name="Kiss B."/>
            <person name="Kocsube S."/>
            <person name="Kotiranta H."/>
            <person name="LaButti K.M."/>
            <person name="Lechner B.E."/>
            <person name="Liimatainen K."/>
            <person name="Lipzen A."/>
            <person name="Lukacs Z."/>
            <person name="Mihaltcheva S."/>
            <person name="Morgado L.N."/>
            <person name="Niskanen T."/>
            <person name="Noordeloos M.E."/>
            <person name="Ohm R.A."/>
            <person name="Ortiz-Santana B."/>
            <person name="Ovrebo C."/>
            <person name="Racz N."/>
            <person name="Riley R."/>
            <person name="Savchenko A."/>
            <person name="Shiryaev A."/>
            <person name="Soop K."/>
            <person name="Spirin V."/>
            <person name="Szebenyi C."/>
            <person name="Tomsovsky M."/>
            <person name="Tulloss R.E."/>
            <person name="Uehling J."/>
            <person name="Grigoriev I.V."/>
            <person name="Vagvolgyi C."/>
            <person name="Papp T."/>
            <person name="Martin F.M."/>
            <person name="Miettinen O."/>
            <person name="Hibbett D.S."/>
            <person name="Nagy L.G."/>
        </authorList>
    </citation>
    <scope>NUCLEOTIDE SEQUENCE [LARGE SCALE GENOMIC DNA]</scope>
    <source>
        <strain evidence="9 10">CBS 309.79</strain>
    </source>
</reference>
<comment type="cofactor">
    <cofactor evidence="1">
        <name>heme</name>
        <dbReference type="ChEBI" id="CHEBI:30413"/>
    </cofactor>
</comment>
<accession>A0A5C3Q1Y1</accession>
<evidence type="ECO:0000313" key="10">
    <source>
        <dbReference type="Proteomes" id="UP000305067"/>
    </source>
</evidence>
<evidence type="ECO:0000256" key="6">
    <source>
        <dbReference type="ARBA" id="ARBA00023004"/>
    </source>
</evidence>
<dbReference type="SUPFAM" id="SSF48264">
    <property type="entry name" value="Cytochrome P450"/>
    <property type="match status" value="1"/>
</dbReference>
<protein>
    <recommendedName>
        <fullName evidence="11">Cytochrome P450</fullName>
    </recommendedName>
</protein>
<name>A0A5C3Q1Y1_9AGAR</name>
<organism evidence="9 10">
    <name type="scientific">Pterulicium gracile</name>
    <dbReference type="NCBI Taxonomy" id="1884261"/>
    <lineage>
        <taxon>Eukaryota</taxon>
        <taxon>Fungi</taxon>
        <taxon>Dikarya</taxon>
        <taxon>Basidiomycota</taxon>
        <taxon>Agaricomycotina</taxon>
        <taxon>Agaricomycetes</taxon>
        <taxon>Agaricomycetidae</taxon>
        <taxon>Agaricales</taxon>
        <taxon>Pleurotineae</taxon>
        <taxon>Pterulaceae</taxon>
        <taxon>Pterulicium</taxon>
    </lineage>
</organism>
<comment type="similarity">
    <text evidence="2">Belongs to the cytochrome P450 family.</text>
</comment>
<evidence type="ECO:0000256" key="7">
    <source>
        <dbReference type="ARBA" id="ARBA00023033"/>
    </source>
</evidence>
<dbReference type="GO" id="GO:0016705">
    <property type="term" value="F:oxidoreductase activity, acting on paired donors, with incorporation or reduction of molecular oxygen"/>
    <property type="evidence" value="ECO:0007669"/>
    <property type="project" value="InterPro"/>
</dbReference>
<evidence type="ECO:0000256" key="2">
    <source>
        <dbReference type="ARBA" id="ARBA00010617"/>
    </source>
</evidence>
<keyword evidence="5" id="KW-0560">Oxidoreductase</keyword>
<keyword evidence="4" id="KW-0479">Metal-binding</keyword>
<evidence type="ECO:0000313" key="9">
    <source>
        <dbReference type="EMBL" id="TFK95972.1"/>
    </source>
</evidence>
<dbReference type="GO" id="GO:0004497">
    <property type="term" value="F:monooxygenase activity"/>
    <property type="evidence" value="ECO:0007669"/>
    <property type="project" value="UniProtKB-KW"/>
</dbReference>
<dbReference type="GO" id="GO:0005506">
    <property type="term" value="F:iron ion binding"/>
    <property type="evidence" value="ECO:0007669"/>
    <property type="project" value="InterPro"/>
</dbReference>
<evidence type="ECO:0000256" key="1">
    <source>
        <dbReference type="ARBA" id="ARBA00001971"/>
    </source>
</evidence>
<dbReference type="Gene3D" id="1.10.630.10">
    <property type="entry name" value="Cytochrome P450"/>
    <property type="match status" value="1"/>
</dbReference>
<proteinExistence type="inferred from homology"/>
<evidence type="ECO:0000256" key="4">
    <source>
        <dbReference type="ARBA" id="ARBA00022723"/>
    </source>
</evidence>
<keyword evidence="3" id="KW-0349">Heme</keyword>
<evidence type="ECO:0000256" key="3">
    <source>
        <dbReference type="ARBA" id="ARBA00022617"/>
    </source>
</evidence>
<dbReference type="InterPro" id="IPR050364">
    <property type="entry name" value="Cytochrome_P450_fung"/>
</dbReference>
<dbReference type="Proteomes" id="UP000305067">
    <property type="component" value="Unassembled WGS sequence"/>
</dbReference>
<dbReference type="PANTHER" id="PTHR46300">
    <property type="entry name" value="P450, PUTATIVE (EUROFUNG)-RELATED-RELATED"/>
    <property type="match status" value="1"/>
</dbReference>
<keyword evidence="10" id="KW-1185">Reference proteome</keyword>
<feature type="region of interest" description="Disordered" evidence="8">
    <location>
        <begin position="299"/>
        <end position="331"/>
    </location>
</feature>
<dbReference type="AlphaFoldDB" id="A0A5C3Q1Y1"/>
<evidence type="ECO:0000256" key="8">
    <source>
        <dbReference type="SAM" id="MobiDB-lite"/>
    </source>
</evidence>
<dbReference type="STRING" id="1884261.A0A5C3Q1Y1"/>